<dbReference type="InterPro" id="IPR027417">
    <property type="entry name" value="P-loop_NTPase"/>
</dbReference>
<dbReference type="AlphaFoldDB" id="A0A523B9Q4"/>
<dbReference type="InterPro" id="IPR047187">
    <property type="entry name" value="SF1_C_Upf1"/>
</dbReference>
<dbReference type="Pfam" id="PF13087">
    <property type="entry name" value="AAA_12"/>
    <property type="match status" value="1"/>
</dbReference>
<evidence type="ECO:0000313" key="10">
    <source>
        <dbReference type="Proteomes" id="UP000317265"/>
    </source>
</evidence>
<dbReference type="Pfam" id="PF13086">
    <property type="entry name" value="AAA_11"/>
    <property type="match status" value="1"/>
</dbReference>
<organism evidence="9 10">
    <name type="scientific">Thermoproteota archaeon</name>
    <dbReference type="NCBI Taxonomy" id="2056631"/>
    <lineage>
        <taxon>Archaea</taxon>
        <taxon>Thermoproteota</taxon>
    </lineage>
</organism>
<protein>
    <recommendedName>
        <fullName evidence="11">AAA+ ATPase domain-containing protein</fullName>
    </recommendedName>
</protein>
<feature type="domain" description="DNA2/NAM7 helicase helicase" evidence="7">
    <location>
        <begin position="186"/>
        <end position="410"/>
    </location>
</feature>
<keyword evidence="2" id="KW-0547">Nucleotide-binding</keyword>
<evidence type="ECO:0000256" key="4">
    <source>
        <dbReference type="ARBA" id="ARBA00022806"/>
    </source>
</evidence>
<dbReference type="EMBL" id="QNVI01000068">
    <property type="protein sequence ID" value="TDA37602.1"/>
    <property type="molecule type" value="Genomic_DNA"/>
</dbReference>
<keyword evidence="4" id="KW-0347">Helicase</keyword>
<keyword evidence="3" id="KW-0378">Hydrolase</keyword>
<accession>A0A523B9Q4</accession>
<evidence type="ECO:0000259" key="7">
    <source>
        <dbReference type="Pfam" id="PF13086"/>
    </source>
</evidence>
<dbReference type="Gene3D" id="3.40.50.300">
    <property type="entry name" value="P-loop containing nucleotide triphosphate hydrolases"/>
    <property type="match status" value="2"/>
</dbReference>
<dbReference type="InterPro" id="IPR041677">
    <property type="entry name" value="DNA2/NAM7_AAA_11"/>
</dbReference>
<dbReference type="CDD" id="cd18808">
    <property type="entry name" value="SF1_C_Upf1"/>
    <property type="match status" value="1"/>
</dbReference>
<reference evidence="9 10" key="1">
    <citation type="journal article" date="2019" name="Nat. Microbiol.">
        <title>Expanding anaerobic alkane metabolism in the domain of Archaea.</title>
        <authorList>
            <person name="Wang Y."/>
            <person name="Wegener G."/>
            <person name="Hou J."/>
            <person name="Wang F."/>
            <person name="Xiao X."/>
        </authorList>
    </citation>
    <scope>NUCLEOTIDE SEQUENCE [LARGE SCALE GENOMIC DNA]</scope>
    <source>
        <strain evidence="9">WYZ-LMO11</strain>
    </source>
</reference>
<dbReference type="SUPFAM" id="SSF52540">
    <property type="entry name" value="P-loop containing nucleoside triphosphate hydrolases"/>
    <property type="match status" value="1"/>
</dbReference>
<dbReference type="GO" id="GO:0005524">
    <property type="term" value="F:ATP binding"/>
    <property type="evidence" value="ECO:0007669"/>
    <property type="project" value="UniProtKB-KW"/>
</dbReference>
<feature type="coiled-coil region" evidence="6">
    <location>
        <begin position="279"/>
        <end position="343"/>
    </location>
</feature>
<evidence type="ECO:0008006" key="11">
    <source>
        <dbReference type="Google" id="ProtNLM"/>
    </source>
</evidence>
<feature type="domain" description="DNA2/NAM7 helicase-like C-terminal" evidence="8">
    <location>
        <begin position="424"/>
        <end position="607"/>
    </location>
</feature>
<evidence type="ECO:0000256" key="2">
    <source>
        <dbReference type="ARBA" id="ARBA00022741"/>
    </source>
</evidence>
<dbReference type="PANTHER" id="PTHR43788">
    <property type="entry name" value="DNA2/NAM7 HELICASE FAMILY MEMBER"/>
    <property type="match status" value="1"/>
</dbReference>
<dbReference type="GO" id="GO:0043139">
    <property type="term" value="F:5'-3' DNA helicase activity"/>
    <property type="evidence" value="ECO:0007669"/>
    <property type="project" value="TreeGrafter"/>
</dbReference>
<comment type="caution">
    <text evidence="9">The sequence shown here is derived from an EMBL/GenBank/DDBJ whole genome shotgun (WGS) entry which is preliminary data.</text>
</comment>
<keyword evidence="5" id="KW-0067">ATP-binding</keyword>
<evidence type="ECO:0000256" key="1">
    <source>
        <dbReference type="ARBA" id="ARBA00007913"/>
    </source>
</evidence>
<dbReference type="InterPro" id="IPR041679">
    <property type="entry name" value="DNA2/NAM7-like_C"/>
</dbReference>
<proteinExistence type="inferred from homology"/>
<name>A0A523B9Q4_9CREN</name>
<dbReference type="PANTHER" id="PTHR43788:SF8">
    <property type="entry name" value="DNA-BINDING PROTEIN SMUBP-2"/>
    <property type="match status" value="1"/>
</dbReference>
<keyword evidence="6" id="KW-0175">Coiled coil</keyword>
<evidence type="ECO:0000259" key="8">
    <source>
        <dbReference type="Pfam" id="PF13087"/>
    </source>
</evidence>
<comment type="similarity">
    <text evidence="1">Belongs to the DNA2/NAM7 helicase family.</text>
</comment>
<dbReference type="Proteomes" id="UP000317265">
    <property type="component" value="Unassembled WGS sequence"/>
</dbReference>
<evidence type="ECO:0000256" key="5">
    <source>
        <dbReference type="ARBA" id="ARBA00022840"/>
    </source>
</evidence>
<dbReference type="InterPro" id="IPR050534">
    <property type="entry name" value="Coronavir_polyprotein_1ab"/>
</dbReference>
<gene>
    <name evidence="9" type="ORF">DSO09_06665</name>
</gene>
<evidence type="ECO:0000256" key="3">
    <source>
        <dbReference type="ARBA" id="ARBA00022801"/>
    </source>
</evidence>
<evidence type="ECO:0000256" key="6">
    <source>
        <dbReference type="SAM" id="Coils"/>
    </source>
</evidence>
<evidence type="ECO:0000313" key="9">
    <source>
        <dbReference type="EMBL" id="TDA37602.1"/>
    </source>
</evidence>
<dbReference type="GO" id="GO:0016787">
    <property type="term" value="F:hydrolase activity"/>
    <property type="evidence" value="ECO:0007669"/>
    <property type="project" value="UniProtKB-KW"/>
</dbReference>
<sequence length="637" mass="74141">MLICDKCGKWSKLGYTICPYCGYVLLHNDKNKSLFLDFMRSLIIRERNEEKRRIERDKIVGKIIDVTEDMITIECQIPRFEEGDVIGYIKEGKIEPLGIVLSGGRFITIALYKPLDLKEEENLEICESEVLIGYDLQLNLIEKIKKNELNEFEEKAIKHLFEISNLKNLRKAKPSDNLDVKEKFVLDDSQLEVIEYALGLEENESLIIIGPPGTGKTRVIAKIAYELYKKGERVLITSHTNRAVDNALEILPIEISLRVGRPEKVLPSIRPYLLSYKARSILGSKLEDLENKIINIKKEIYGIYQIKDEWYRIGYWKKYRDRLQDAKNRLKKLFEERNLILMEESKKLIKEAKIIGSTLIKSNLPPLDNQYFDTVLIDECSQVSITLALLGMIKAKKWILVGDHKQLLPIFQTLEDKKIQENLSAFCYMLNKYKERSLWLKWHYRSNSNIIGFSAHYIYEGKIFPVSSCKNIKLEIKEYPIEFLNPDIPIVFLHINSKESIREDGSKFNEIEANIVVKIIKILRNLGIKSENIGVITPYRAQRDYIKEILKNNEIEINTVDSFQGREKDVIIFTITSTKDMSFVEDENRLNVAFTRARRKLIVIGNANSIRKEHKILFKFLSYVKEKGGYFTNGFLN</sequence>